<gene>
    <name evidence="2" type="ORF">EP164_13675</name>
</gene>
<comment type="caution">
    <text evidence="2">The sequence shown here is derived from an EMBL/GenBank/DDBJ whole genome shotgun (WGS) entry which is preliminary data.</text>
</comment>
<dbReference type="EMBL" id="SBIJ01000023">
    <property type="protein sequence ID" value="TNH43002.1"/>
    <property type="molecule type" value="Genomic_DNA"/>
</dbReference>
<dbReference type="CDD" id="cd04301">
    <property type="entry name" value="NAT_SF"/>
    <property type="match status" value="1"/>
</dbReference>
<evidence type="ECO:0000313" key="3">
    <source>
        <dbReference type="Proteomes" id="UP000307592"/>
    </source>
</evidence>
<dbReference type="GO" id="GO:0016747">
    <property type="term" value="F:acyltransferase activity, transferring groups other than amino-acyl groups"/>
    <property type="evidence" value="ECO:0007669"/>
    <property type="project" value="InterPro"/>
</dbReference>
<dbReference type="Pfam" id="PF13508">
    <property type="entry name" value="Acetyltransf_7"/>
    <property type="match status" value="1"/>
</dbReference>
<dbReference type="PANTHER" id="PTHR43233">
    <property type="entry name" value="FAMILY N-ACETYLTRANSFERASE, PUTATIVE (AFU_ORTHOLOGUE AFUA_6G03350)-RELATED"/>
    <property type="match status" value="1"/>
</dbReference>
<accession>A0A5C4RG21</accession>
<dbReference type="AlphaFoldDB" id="A0A5C4RG21"/>
<evidence type="ECO:0000313" key="2">
    <source>
        <dbReference type="EMBL" id="TNH43002.1"/>
    </source>
</evidence>
<dbReference type="RefSeq" id="WP_139656092.1">
    <property type="nucleotide sequence ID" value="NZ_CAWOQH010000146.1"/>
</dbReference>
<dbReference type="Proteomes" id="UP000307592">
    <property type="component" value="Unassembled WGS sequence"/>
</dbReference>
<dbReference type="SUPFAM" id="SSF55729">
    <property type="entry name" value="Acyl-CoA N-acyltransferases (Nat)"/>
    <property type="match status" value="1"/>
</dbReference>
<name>A0A5C4RG21_PHOLU</name>
<proteinExistence type="predicted"/>
<dbReference type="InterPro" id="IPR000182">
    <property type="entry name" value="GNAT_dom"/>
</dbReference>
<feature type="domain" description="N-acetyltransferase" evidence="1">
    <location>
        <begin position="12"/>
        <end position="151"/>
    </location>
</feature>
<reference evidence="2 3" key="1">
    <citation type="submission" date="2019-01" db="EMBL/GenBank/DDBJ databases">
        <title>Draft genome assembly of Photorhabdus luminescens subsp. sonorensis Caborca.</title>
        <authorList>
            <person name="Duong D.A."/>
            <person name="Espinosa-Artiles P."/>
            <person name="Orozco R.A."/>
            <person name="Molnar I."/>
            <person name="Stock P."/>
        </authorList>
    </citation>
    <scope>NUCLEOTIDE SEQUENCE [LARGE SCALE GENOMIC DNA]</scope>
    <source>
        <strain evidence="2 3">Caborca</strain>
    </source>
</reference>
<dbReference type="Gene3D" id="3.40.630.30">
    <property type="match status" value="1"/>
</dbReference>
<dbReference type="InterPro" id="IPR016181">
    <property type="entry name" value="Acyl_CoA_acyltransferase"/>
</dbReference>
<keyword evidence="2" id="KW-0808">Transferase</keyword>
<sequence>MEKLNRWEKNGYIISTDKHELDINLIHQFLAKTSWAEGIDKETVNLSIENSLNFGLYKDSQQIGFARIVTDFTTFGYLCDVFILDDYQGLGLARWMMECCLEHPQIVKLRRIMLVTTTAPWLYEKTGYSPVKSDNFVWQIVRPDIYKKNKI</sequence>
<evidence type="ECO:0000259" key="1">
    <source>
        <dbReference type="PROSITE" id="PS51186"/>
    </source>
</evidence>
<organism evidence="2 3">
    <name type="scientific">Photorhabdus luminescens subsp. sonorensis</name>
    <dbReference type="NCBI Taxonomy" id="1173677"/>
    <lineage>
        <taxon>Bacteria</taxon>
        <taxon>Pseudomonadati</taxon>
        <taxon>Pseudomonadota</taxon>
        <taxon>Gammaproteobacteria</taxon>
        <taxon>Enterobacterales</taxon>
        <taxon>Morganellaceae</taxon>
        <taxon>Photorhabdus</taxon>
    </lineage>
</organism>
<protein>
    <submittedName>
        <fullName evidence="2">N-acetyltransferase</fullName>
    </submittedName>
</protein>
<dbReference type="PANTHER" id="PTHR43233:SF1">
    <property type="entry name" value="FAMILY N-ACETYLTRANSFERASE, PUTATIVE (AFU_ORTHOLOGUE AFUA_6G03350)-RELATED"/>
    <property type="match status" value="1"/>
</dbReference>
<dbReference type="InterPro" id="IPR053144">
    <property type="entry name" value="Acetyltransferase_Butenolide"/>
</dbReference>
<dbReference type="PROSITE" id="PS51186">
    <property type="entry name" value="GNAT"/>
    <property type="match status" value="1"/>
</dbReference>